<dbReference type="EMBL" id="JBHULL010000003">
    <property type="protein sequence ID" value="MFD2581342.1"/>
    <property type="molecule type" value="Genomic_DNA"/>
</dbReference>
<evidence type="ECO:0000313" key="2">
    <source>
        <dbReference type="Proteomes" id="UP001597461"/>
    </source>
</evidence>
<comment type="caution">
    <text evidence="1">The sequence shown here is derived from an EMBL/GenBank/DDBJ whole genome shotgun (WGS) entry which is preliminary data.</text>
</comment>
<proteinExistence type="predicted"/>
<keyword evidence="2" id="KW-1185">Reference proteome</keyword>
<evidence type="ECO:0008006" key="3">
    <source>
        <dbReference type="Google" id="ProtNLM"/>
    </source>
</evidence>
<protein>
    <recommendedName>
        <fullName evidence="3">DUF4136 domain-containing protein</fullName>
    </recommendedName>
</protein>
<name>A0ABW5MDX7_9SPHI</name>
<reference evidence="2" key="1">
    <citation type="journal article" date="2019" name="Int. J. Syst. Evol. Microbiol.">
        <title>The Global Catalogue of Microorganisms (GCM) 10K type strain sequencing project: providing services to taxonomists for standard genome sequencing and annotation.</title>
        <authorList>
            <consortium name="The Broad Institute Genomics Platform"/>
            <consortium name="The Broad Institute Genome Sequencing Center for Infectious Disease"/>
            <person name="Wu L."/>
            <person name="Ma J."/>
        </authorList>
    </citation>
    <scope>NUCLEOTIDE SEQUENCE [LARGE SCALE GENOMIC DNA]</scope>
    <source>
        <strain evidence="2">KCTC 42866</strain>
    </source>
</reference>
<evidence type="ECO:0000313" key="1">
    <source>
        <dbReference type="EMBL" id="MFD2581342.1"/>
    </source>
</evidence>
<dbReference type="Proteomes" id="UP001597461">
    <property type="component" value="Unassembled WGS sequence"/>
</dbReference>
<dbReference type="RefSeq" id="WP_379074472.1">
    <property type="nucleotide sequence ID" value="NZ_JBHULL010000003.1"/>
</dbReference>
<organism evidence="1 2">
    <name type="scientific">Pedobacter vanadiisoli</name>
    <dbReference type="NCBI Taxonomy" id="1761975"/>
    <lineage>
        <taxon>Bacteria</taxon>
        <taxon>Pseudomonadati</taxon>
        <taxon>Bacteroidota</taxon>
        <taxon>Sphingobacteriia</taxon>
        <taxon>Sphingobacteriales</taxon>
        <taxon>Sphingobacteriaceae</taxon>
        <taxon>Pedobacter</taxon>
    </lineage>
</organism>
<accession>A0ABW5MDX7</accession>
<sequence length="137" mass="15805">MIIRLIAVFIIVATYVSCTKIKVIPLKGSEVSNIEIINKTHKKYLRQRISLNEDQFKLVVSEINSLKHADGEVNTKSNFGYFDLTIITKNGLKYGFDILETEYSGIVIINRQNSERYKNDRLNNLISDFFINEESLL</sequence>
<gene>
    <name evidence="1" type="ORF">ACFSR6_02500</name>
</gene>